<accession>A0A0A8XP50</accession>
<reference evidence="1" key="1">
    <citation type="submission" date="2014-09" db="EMBL/GenBank/DDBJ databases">
        <authorList>
            <person name="Magalhaes I.L.F."/>
            <person name="Oliveira U."/>
            <person name="Santos F.R."/>
            <person name="Vidigal T.H.D.A."/>
            <person name="Brescovit A.D."/>
            <person name="Santos A.J."/>
        </authorList>
    </citation>
    <scope>NUCLEOTIDE SEQUENCE</scope>
    <source>
        <tissue evidence="1">Shoot tissue taken approximately 20 cm above the soil surface</tissue>
    </source>
</reference>
<sequence length="38" mass="4243">MQELSTDASSRSQKKCFWVGRVRQACAILVESVLGLMN</sequence>
<proteinExistence type="predicted"/>
<reference evidence="1" key="2">
    <citation type="journal article" date="2015" name="Data Brief">
        <title>Shoot transcriptome of the giant reed, Arundo donax.</title>
        <authorList>
            <person name="Barrero R.A."/>
            <person name="Guerrero F.D."/>
            <person name="Moolhuijzen P."/>
            <person name="Goolsby J.A."/>
            <person name="Tidwell J."/>
            <person name="Bellgard S.E."/>
            <person name="Bellgard M.I."/>
        </authorList>
    </citation>
    <scope>NUCLEOTIDE SEQUENCE</scope>
    <source>
        <tissue evidence="1">Shoot tissue taken approximately 20 cm above the soil surface</tissue>
    </source>
</reference>
<dbReference type="EMBL" id="GBRH01282386">
    <property type="protein sequence ID" value="JAD15509.1"/>
    <property type="molecule type" value="Transcribed_RNA"/>
</dbReference>
<evidence type="ECO:0000313" key="1">
    <source>
        <dbReference type="EMBL" id="JAD15509.1"/>
    </source>
</evidence>
<protein>
    <submittedName>
        <fullName evidence="1">Uncharacterized protein</fullName>
    </submittedName>
</protein>
<name>A0A0A8XP50_ARUDO</name>
<organism evidence="1">
    <name type="scientific">Arundo donax</name>
    <name type="common">Giant reed</name>
    <name type="synonym">Donax arundinaceus</name>
    <dbReference type="NCBI Taxonomy" id="35708"/>
    <lineage>
        <taxon>Eukaryota</taxon>
        <taxon>Viridiplantae</taxon>
        <taxon>Streptophyta</taxon>
        <taxon>Embryophyta</taxon>
        <taxon>Tracheophyta</taxon>
        <taxon>Spermatophyta</taxon>
        <taxon>Magnoliopsida</taxon>
        <taxon>Liliopsida</taxon>
        <taxon>Poales</taxon>
        <taxon>Poaceae</taxon>
        <taxon>PACMAD clade</taxon>
        <taxon>Arundinoideae</taxon>
        <taxon>Arundineae</taxon>
        <taxon>Arundo</taxon>
    </lineage>
</organism>
<dbReference type="AlphaFoldDB" id="A0A0A8XP50"/>